<dbReference type="Gene3D" id="1.25.40.10">
    <property type="entry name" value="Tetratricopeptide repeat domain"/>
    <property type="match status" value="1"/>
</dbReference>
<dbReference type="PROSITE" id="PS50865">
    <property type="entry name" value="ZF_MYND_2"/>
    <property type="match status" value="1"/>
</dbReference>
<evidence type="ECO:0000313" key="9">
    <source>
        <dbReference type="Proteomes" id="UP000002729"/>
    </source>
</evidence>
<dbReference type="EMBL" id="GL833130">
    <property type="protein sequence ID" value="EGB07597.1"/>
    <property type="molecule type" value="Genomic_DNA"/>
</dbReference>
<dbReference type="SUPFAM" id="SSF144232">
    <property type="entry name" value="HIT/MYND zinc finger-like"/>
    <property type="match status" value="1"/>
</dbReference>
<evidence type="ECO:0000256" key="5">
    <source>
        <dbReference type="SAM" id="Coils"/>
    </source>
</evidence>
<dbReference type="GO" id="GO:0008270">
    <property type="term" value="F:zinc ion binding"/>
    <property type="evidence" value="ECO:0007669"/>
    <property type="project" value="UniProtKB-KW"/>
</dbReference>
<feature type="domain" description="RING-type" evidence="6">
    <location>
        <begin position="152"/>
        <end position="196"/>
    </location>
</feature>
<keyword evidence="9" id="KW-1185">Reference proteome</keyword>
<reference evidence="8 9" key="1">
    <citation type="journal article" date="2011" name="Proc. Natl. Acad. Sci. U.S.A.">
        <title>Niche of harmful alga Aureococcus anophagefferens revealed through ecogenomics.</title>
        <authorList>
            <person name="Gobler C.J."/>
            <person name="Berry D.L."/>
            <person name="Dyhrman S.T."/>
            <person name="Wilhelm S.W."/>
            <person name="Salamov A."/>
            <person name="Lobanov A.V."/>
            <person name="Zhang Y."/>
            <person name="Collier J.L."/>
            <person name="Wurch L.L."/>
            <person name="Kustka A.B."/>
            <person name="Dill B.D."/>
            <person name="Shah M."/>
            <person name="VerBerkmoes N.C."/>
            <person name="Kuo A."/>
            <person name="Terry A."/>
            <person name="Pangilinan J."/>
            <person name="Lindquist E.A."/>
            <person name="Lucas S."/>
            <person name="Paulsen I.T."/>
            <person name="Hattenrath-Lehmann T.K."/>
            <person name="Talmage S.C."/>
            <person name="Walker E.A."/>
            <person name="Koch F."/>
            <person name="Burson A.M."/>
            <person name="Marcoval M.A."/>
            <person name="Tang Y.Z."/>
            <person name="Lecleir G.R."/>
            <person name="Coyne K.J."/>
            <person name="Berg G.M."/>
            <person name="Bertrand E.M."/>
            <person name="Saito M.A."/>
            <person name="Gladyshev V.N."/>
            <person name="Grigoriev I.V."/>
        </authorList>
    </citation>
    <scope>NUCLEOTIDE SEQUENCE [LARGE SCALE GENOMIC DNA]</scope>
    <source>
        <strain evidence="9">CCMP 1984</strain>
    </source>
</reference>
<dbReference type="SMART" id="SM00671">
    <property type="entry name" value="SEL1"/>
    <property type="match status" value="3"/>
</dbReference>
<dbReference type="OrthoDB" id="186739at2759"/>
<dbReference type="AlphaFoldDB" id="F0YAV1"/>
<dbReference type="InterPro" id="IPR006597">
    <property type="entry name" value="Sel1-like"/>
</dbReference>
<evidence type="ECO:0000256" key="2">
    <source>
        <dbReference type="ARBA" id="ARBA00022771"/>
    </source>
</evidence>
<keyword evidence="1" id="KW-0479">Metal-binding</keyword>
<dbReference type="InterPro" id="IPR052748">
    <property type="entry name" value="ISR_Activator"/>
</dbReference>
<dbReference type="Pfam" id="PF01753">
    <property type="entry name" value="zf-MYND"/>
    <property type="match status" value="1"/>
</dbReference>
<dbReference type="KEGG" id="aaf:AURANDRAFT_37702"/>
<keyword evidence="5" id="KW-0175">Coiled coil</keyword>
<dbReference type="Proteomes" id="UP000002729">
    <property type="component" value="Unassembled WGS sequence"/>
</dbReference>
<keyword evidence="2 4" id="KW-0863">Zinc-finger</keyword>
<dbReference type="Gene3D" id="6.10.140.2220">
    <property type="match status" value="1"/>
</dbReference>
<feature type="domain" description="MYND-type" evidence="7">
    <location>
        <begin position="28"/>
        <end position="66"/>
    </location>
</feature>
<dbReference type="GeneID" id="20221812"/>
<accession>F0YAV1</accession>
<evidence type="ECO:0000256" key="4">
    <source>
        <dbReference type="PROSITE-ProRule" id="PRU00134"/>
    </source>
</evidence>
<gene>
    <name evidence="8" type="ORF">AURANDRAFT_37702</name>
</gene>
<feature type="coiled-coil region" evidence="5">
    <location>
        <begin position="66"/>
        <end position="95"/>
    </location>
</feature>
<name>F0YAV1_AURAN</name>
<dbReference type="PROSITE" id="PS50089">
    <property type="entry name" value="ZF_RING_2"/>
    <property type="match status" value="1"/>
</dbReference>
<evidence type="ECO:0000259" key="6">
    <source>
        <dbReference type="PROSITE" id="PS50089"/>
    </source>
</evidence>
<dbReference type="Pfam" id="PF08238">
    <property type="entry name" value="Sel1"/>
    <property type="match status" value="3"/>
</dbReference>
<sequence>MDAAVIKKRLEYEKVKARIKELEALKNCGICGADKAKACQGCGTTAYCSTACQRIDWRDRGHRKACKKIQAERAAEAARAEAARAEAARAEAALATPTPPPAPPPEVFYGPAPRSHADEVRARIAAEHEAARARREANPAPKPLSARFGSRCPICFEDWDVNADFHGDWSLYACCCRKICDSCSEKTGEEPCPFCRAPHPSIPDFLTLLRRHVENEVPEAIAFLGNLYLEGKYGLVQSAKKAAKLYKRAVELGDVDATNHLGWMYKHGNGVKLDKKKAERLFRMAADRGHAPAQFNLWELLESDDEEEEGLPYLERAAALEFTQAESALGVEHRFLGPVVQHDLGKAKHWLARAAAKGDEVAIRLLENIDDQEQFDEREQAAERAAAELLRELDGA</sequence>
<evidence type="ECO:0000259" key="7">
    <source>
        <dbReference type="PROSITE" id="PS50865"/>
    </source>
</evidence>
<evidence type="ECO:0000313" key="8">
    <source>
        <dbReference type="EMBL" id="EGB07597.1"/>
    </source>
</evidence>
<dbReference type="InterPro" id="IPR011990">
    <property type="entry name" value="TPR-like_helical_dom_sf"/>
</dbReference>
<proteinExistence type="predicted"/>
<evidence type="ECO:0008006" key="10">
    <source>
        <dbReference type="Google" id="ProtNLM"/>
    </source>
</evidence>
<dbReference type="RefSeq" id="XP_009037597.1">
    <property type="nucleotide sequence ID" value="XM_009039349.1"/>
</dbReference>
<dbReference type="InParanoid" id="F0YAV1"/>
<dbReference type="InterPro" id="IPR002893">
    <property type="entry name" value="Znf_MYND"/>
</dbReference>
<dbReference type="InterPro" id="IPR001841">
    <property type="entry name" value="Znf_RING"/>
</dbReference>
<dbReference type="PROSITE" id="PS01360">
    <property type="entry name" value="ZF_MYND_1"/>
    <property type="match status" value="1"/>
</dbReference>
<dbReference type="PANTHER" id="PTHR45011">
    <property type="entry name" value="DAP3-BINDING CELL DEATH ENHANCER 1"/>
    <property type="match status" value="1"/>
</dbReference>
<organism evidence="9">
    <name type="scientific">Aureococcus anophagefferens</name>
    <name type="common">Harmful bloom alga</name>
    <dbReference type="NCBI Taxonomy" id="44056"/>
    <lineage>
        <taxon>Eukaryota</taxon>
        <taxon>Sar</taxon>
        <taxon>Stramenopiles</taxon>
        <taxon>Ochrophyta</taxon>
        <taxon>Pelagophyceae</taxon>
        <taxon>Pelagomonadales</taxon>
        <taxon>Pelagomonadaceae</taxon>
        <taxon>Aureococcus</taxon>
    </lineage>
</organism>
<dbReference type="PANTHER" id="PTHR45011:SF1">
    <property type="entry name" value="DAP3-BINDING CELL DEATH ENHANCER 1"/>
    <property type="match status" value="1"/>
</dbReference>
<evidence type="ECO:0000256" key="3">
    <source>
        <dbReference type="ARBA" id="ARBA00022833"/>
    </source>
</evidence>
<evidence type="ECO:0000256" key="1">
    <source>
        <dbReference type="ARBA" id="ARBA00022723"/>
    </source>
</evidence>
<dbReference type="SUPFAM" id="SSF81901">
    <property type="entry name" value="HCP-like"/>
    <property type="match status" value="1"/>
</dbReference>
<keyword evidence="3" id="KW-0862">Zinc</keyword>
<protein>
    <recommendedName>
        <fullName evidence="10">MYND-type domain-containing protein</fullName>
    </recommendedName>
</protein>